<dbReference type="PANTHER" id="PTHR33281:SF19">
    <property type="entry name" value="VOLTAGE-DEPENDENT ANION CHANNEL-FORMING PROTEIN YNEE"/>
    <property type="match status" value="1"/>
</dbReference>
<keyword evidence="5" id="KW-1133">Transmembrane helix</keyword>
<sequence>MLAARQPACSTNRTRKQVLCKPAPAFKSLNRDREQGRRFRREVFDAARWRQHRSVLRYYRHMTSIISSRIVLGLLKPMLYMAGISLAVCSYHSLADAAILTRLAPWLCFPCVNLSSSGVFSISTFALSLLLVFRINSSYERWWEARSCWTQVVTECTHLANKTVQLLPPGSPCSSMQPVLLRFLKAFPVCLKAYLRRPGSRPLREQLLQPQEASLLVGSPNPANTCLHMIGQIIAATDMRIESKTHLDESVRTLQRAAGSCDQILTTLLPLSYTWHTSRFLVLWRTFLPFLTWQELAWWSLPVCMMISFLLFGIEEIGMQIEEPFGILALDNYCEDVEAAIDQAAADAGSMQQQIQQLTSQHHLLPST</sequence>
<dbReference type="InterPro" id="IPR044669">
    <property type="entry name" value="YneE/VCCN1/2-like"/>
</dbReference>
<dbReference type="GO" id="GO:0005886">
    <property type="term" value="C:plasma membrane"/>
    <property type="evidence" value="ECO:0007669"/>
    <property type="project" value="UniProtKB-SubCell"/>
</dbReference>
<evidence type="ECO:0000313" key="11">
    <source>
        <dbReference type="Proteomes" id="UP000256970"/>
    </source>
</evidence>
<dbReference type="Proteomes" id="UP000256970">
    <property type="component" value="Unassembled WGS sequence"/>
</dbReference>
<evidence type="ECO:0000256" key="7">
    <source>
        <dbReference type="ARBA" id="ARBA00023136"/>
    </source>
</evidence>
<dbReference type="GO" id="GO:0005254">
    <property type="term" value="F:chloride channel activity"/>
    <property type="evidence" value="ECO:0007669"/>
    <property type="project" value="InterPro"/>
</dbReference>
<accession>A0A383VGV3</accession>
<proteinExistence type="predicted"/>
<evidence type="ECO:0000313" key="9">
    <source>
        <dbReference type="EMBL" id="SZX64160.1"/>
    </source>
</evidence>
<name>A0A383VGV3_TETOB</name>
<gene>
    <name evidence="9" type="ORF">BQ4739_LOCUS4681</name>
    <name evidence="10" type="ORF">BQ4739_LOCUS8904</name>
</gene>
<dbReference type="EMBL" id="FNXT01000373">
    <property type="protein sequence ID" value="SZX64160.1"/>
    <property type="molecule type" value="Genomic_DNA"/>
</dbReference>
<reference evidence="9 11" key="1">
    <citation type="submission" date="2016-10" db="EMBL/GenBank/DDBJ databases">
        <authorList>
            <person name="Cai Z."/>
        </authorList>
    </citation>
    <scope>NUCLEOTIDE SEQUENCE [LARGE SCALE GENOMIC DNA]</scope>
</reference>
<organism evidence="9 11">
    <name type="scientific">Tetradesmus obliquus</name>
    <name type="common">Green alga</name>
    <name type="synonym">Acutodesmus obliquus</name>
    <dbReference type="NCBI Taxonomy" id="3088"/>
    <lineage>
        <taxon>Eukaryota</taxon>
        <taxon>Viridiplantae</taxon>
        <taxon>Chlorophyta</taxon>
        <taxon>core chlorophytes</taxon>
        <taxon>Chlorophyceae</taxon>
        <taxon>CS clade</taxon>
        <taxon>Sphaeropleales</taxon>
        <taxon>Scenedesmaceae</taxon>
        <taxon>Tetradesmus</taxon>
    </lineage>
</organism>
<keyword evidence="4" id="KW-0812">Transmembrane</keyword>
<evidence type="ECO:0000256" key="3">
    <source>
        <dbReference type="ARBA" id="ARBA00022475"/>
    </source>
</evidence>
<protein>
    <submittedName>
        <fullName evidence="9">Uncharacterized protein</fullName>
    </submittedName>
</protein>
<keyword evidence="2" id="KW-0813">Transport</keyword>
<evidence type="ECO:0000256" key="5">
    <source>
        <dbReference type="ARBA" id="ARBA00022989"/>
    </source>
</evidence>
<evidence type="ECO:0000313" key="10">
    <source>
        <dbReference type="EMBL" id="SZX68562.1"/>
    </source>
</evidence>
<keyword evidence="6" id="KW-0406">Ion transport</keyword>
<dbReference type="STRING" id="3088.A0A383VGV3"/>
<keyword evidence="3" id="KW-1003">Cell membrane</keyword>
<dbReference type="PANTHER" id="PTHR33281">
    <property type="entry name" value="UPF0187 PROTEIN YNEE"/>
    <property type="match status" value="1"/>
</dbReference>
<dbReference type="EMBL" id="FNXT01000866">
    <property type="protein sequence ID" value="SZX68562.1"/>
    <property type="molecule type" value="Genomic_DNA"/>
</dbReference>
<evidence type="ECO:0000256" key="1">
    <source>
        <dbReference type="ARBA" id="ARBA00004651"/>
    </source>
</evidence>
<evidence type="ECO:0000256" key="6">
    <source>
        <dbReference type="ARBA" id="ARBA00023065"/>
    </source>
</evidence>
<keyword evidence="11" id="KW-1185">Reference proteome</keyword>
<keyword evidence="8" id="KW-0175">Coiled coil</keyword>
<evidence type="ECO:0000256" key="2">
    <source>
        <dbReference type="ARBA" id="ARBA00022448"/>
    </source>
</evidence>
<evidence type="ECO:0000256" key="4">
    <source>
        <dbReference type="ARBA" id="ARBA00022692"/>
    </source>
</evidence>
<comment type="subcellular location">
    <subcellularLocation>
        <location evidence="1">Cell membrane</location>
        <topology evidence="1">Multi-pass membrane protein</topology>
    </subcellularLocation>
</comment>
<dbReference type="AlphaFoldDB" id="A0A383VGV3"/>
<keyword evidence="7" id="KW-0472">Membrane</keyword>
<dbReference type="Pfam" id="PF25539">
    <property type="entry name" value="Bestrophin_2"/>
    <property type="match status" value="1"/>
</dbReference>
<feature type="coiled-coil region" evidence="8">
    <location>
        <begin position="334"/>
        <end position="361"/>
    </location>
</feature>
<evidence type="ECO:0000256" key="8">
    <source>
        <dbReference type="SAM" id="Coils"/>
    </source>
</evidence>